<name>E2BX00_HARSA</name>
<dbReference type="EMBL" id="GL451197">
    <property type="protein sequence ID" value="EFN79780.1"/>
    <property type="molecule type" value="Genomic_DNA"/>
</dbReference>
<gene>
    <name evidence="2" type="ORF">EAI_11371</name>
</gene>
<keyword evidence="3" id="KW-1185">Reference proteome</keyword>
<protein>
    <submittedName>
        <fullName evidence="2">Uncharacterized protein</fullName>
    </submittedName>
</protein>
<dbReference type="AlphaFoldDB" id="E2BX00"/>
<evidence type="ECO:0000256" key="1">
    <source>
        <dbReference type="SAM" id="MobiDB-lite"/>
    </source>
</evidence>
<feature type="region of interest" description="Disordered" evidence="1">
    <location>
        <begin position="1"/>
        <end position="27"/>
    </location>
</feature>
<sequence>MSRIRRMDNNNNEPSTSGDNNNSIANYSSRCSRSQKCTISATVANVDAGASMSSSSNARDNDDDPDIALKIGRFLGTEQRTNSHGEDNTDDGTASTRLRLVLNHLRDYEIWLNELLLSLTMDRTRVANVRSETLPLFTDETYLRNVWFGIPWRSFWTLVFPRMCEIVNYIDVPQRAMHPAPEFNSSRRVDPHEPCRLFSPIRLRSSIDRLRGNDSGTTSSSISSTTNKTEHNNNNSNNHNDVEIESTDEQNDRVYSMMWNEILHTVDRFVRTIWLMLAHHAQQVATASKMRATGNSNEPSLYYVLRESYENAMLLGRVALAAPLSLFAPLSTMQTMNDLQLRRLLTNRCKYGRVYRCVISITTLNAVYYSMLARGLRPKNSWHVSTATWPIFAANHAALAMKHFSGDLIDGGLTLNTAREYTRSHARLSNGLLTAGPYDSLTSSNHTDLANFVKYLNLTVTKQTLPTNFDLAIHRDIFAPNRP</sequence>
<feature type="region of interest" description="Disordered" evidence="1">
    <location>
        <begin position="209"/>
        <end position="244"/>
    </location>
</feature>
<proteinExistence type="predicted"/>
<reference evidence="2 3" key="1">
    <citation type="journal article" date="2010" name="Science">
        <title>Genomic comparison of the ants Camponotus floridanus and Harpegnathos saltator.</title>
        <authorList>
            <person name="Bonasio R."/>
            <person name="Zhang G."/>
            <person name="Ye C."/>
            <person name="Mutti N.S."/>
            <person name="Fang X."/>
            <person name="Qin N."/>
            <person name="Donahue G."/>
            <person name="Yang P."/>
            <person name="Li Q."/>
            <person name="Li C."/>
            <person name="Zhang P."/>
            <person name="Huang Z."/>
            <person name="Berger S.L."/>
            <person name="Reinberg D."/>
            <person name="Wang J."/>
            <person name="Liebig J."/>
        </authorList>
    </citation>
    <scope>NUCLEOTIDE SEQUENCE [LARGE SCALE GENOMIC DNA]</scope>
    <source>
        <strain evidence="2 3">R22 G/1</strain>
    </source>
</reference>
<dbReference type="Proteomes" id="UP000008237">
    <property type="component" value="Unassembled WGS sequence"/>
</dbReference>
<evidence type="ECO:0000313" key="2">
    <source>
        <dbReference type="EMBL" id="EFN79780.1"/>
    </source>
</evidence>
<feature type="compositionally biased region" description="Polar residues" evidence="1">
    <location>
        <begin position="9"/>
        <end position="27"/>
    </location>
</feature>
<accession>E2BX00</accession>
<evidence type="ECO:0000313" key="3">
    <source>
        <dbReference type="Proteomes" id="UP000008237"/>
    </source>
</evidence>
<dbReference type="InParanoid" id="E2BX00"/>
<feature type="compositionally biased region" description="Low complexity" evidence="1">
    <location>
        <begin position="215"/>
        <end position="239"/>
    </location>
</feature>
<organism evidence="3">
    <name type="scientific">Harpegnathos saltator</name>
    <name type="common">Jerdon's jumping ant</name>
    <dbReference type="NCBI Taxonomy" id="610380"/>
    <lineage>
        <taxon>Eukaryota</taxon>
        <taxon>Metazoa</taxon>
        <taxon>Ecdysozoa</taxon>
        <taxon>Arthropoda</taxon>
        <taxon>Hexapoda</taxon>
        <taxon>Insecta</taxon>
        <taxon>Pterygota</taxon>
        <taxon>Neoptera</taxon>
        <taxon>Endopterygota</taxon>
        <taxon>Hymenoptera</taxon>
        <taxon>Apocrita</taxon>
        <taxon>Aculeata</taxon>
        <taxon>Formicoidea</taxon>
        <taxon>Formicidae</taxon>
        <taxon>Ponerinae</taxon>
        <taxon>Ponerini</taxon>
        <taxon>Harpegnathos</taxon>
    </lineage>
</organism>